<evidence type="ECO:0000313" key="6">
    <source>
        <dbReference type="Proteomes" id="UP000032722"/>
    </source>
</evidence>
<dbReference type="GO" id="GO:0005524">
    <property type="term" value="F:ATP binding"/>
    <property type="evidence" value="ECO:0007669"/>
    <property type="project" value="UniProtKB-KW"/>
</dbReference>
<dbReference type="InterPro" id="IPR027417">
    <property type="entry name" value="P-loop_NTPase"/>
</dbReference>
<dbReference type="CDD" id="cd18809">
    <property type="entry name" value="SF1_C_RecD"/>
    <property type="match status" value="1"/>
</dbReference>
<dbReference type="SUPFAM" id="SSF52540">
    <property type="entry name" value="P-loop containing nucleoside triphosphate hydrolases"/>
    <property type="match status" value="1"/>
</dbReference>
<dbReference type="Pfam" id="PF13245">
    <property type="entry name" value="AAA_19"/>
    <property type="match status" value="1"/>
</dbReference>
<sequence length="734" mass="85289">MVQKVVGSFFKIIKSGNNWALFNFVSQDKKFKAVVFAGTNIPSLYQEYEVELAENEGYRTYKLLSFVPSIKEKEIDWVDYISKNVKGIGLVTAKKIVQAQGEKIWQNISNFIKDEKPNELHLLLTDAQIEHLKQHYIDKQSEIESLLSISEEEKSNIKFFYLNNLQKLYEFLKEKHKGNNINYEEYYKQNNVYDLYMKDFIPFELVDKFALLIGYQETCLFRFEAFVFNVISEEEMNNSTLIPYDLVEKNVRSKLNISHDFFTESCNLLLNHDNVIVQKVNDKFYFSKKVTLEKEFYILKRLHQINNVKKLDYITSSKIEGSSMSDEQKNAYFGSLENNVSIISGGPGVGKSYIIKYLNLTLKENGLKNEKDYYILTPTGRASTNVSLKIDDKVRTIHSLLKIKDENEEVDISSDEYDKIKVLIIDEFSMVNINIFEKLLKACSNLEHLIILGDVNQLPAIGPGNLLEQMIQISFVKTYYLTKFFRSDSIDIFNFFESVKKGELPKFKKGIVNLYEWDKSVLVQNTTKLFKKLMQEDGIENTIVLAPTYRGDYGLIELNNQIQNAINKESQEVLKTQKQGREIIFKLKDRVIQLENRTQDNVYNGDIGEIVDFTKNKNTTETITVKFSNNGTDRFLEYTASEFRNEVSLAYGITVHKFQGSEIDHVIFLVLDSHIFMLNKKLIYTGASRAKKTLNIVTSINVPIEETLYTSYLKKNEILTNFQLLILEKEKEWN</sequence>
<evidence type="ECO:0000259" key="3">
    <source>
        <dbReference type="Pfam" id="PF13538"/>
    </source>
</evidence>
<dbReference type="InterPro" id="IPR050534">
    <property type="entry name" value="Coronavir_polyprotein_1ab"/>
</dbReference>
<dbReference type="EMBL" id="CP011021">
    <property type="protein sequence ID" value="AKA50169.1"/>
    <property type="molecule type" value="Genomic_DNA"/>
</dbReference>
<dbReference type="PANTHER" id="PTHR43788:SF6">
    <property type="entry name" value="DNA HELICASE B"/>
    <property type="match status" value="1"/>
</dbReference>
<dbReference type="Proteomes" id="UP000032722">
    <property type="component" value="Chromosome"/>
</dbReference>
<dbReference type="InterPro" id="IPR041451">
    <property type="entry name" value="RecD2_SH13"/>
</dbReference>
<dbReference type="Pfam" id="PF13538">
    <property type="entry name" value="UvrD_C_2"/>
    <property type="match status" value="1"/>
</dbReference>
<proteinExistence type="predicted"/>
<feature type="domain" description="ATP-dependent RecD2 DNA helicase SH3" evidence="4">
    <location>
        <begin position="558"/>
        <end position="627"/>
    </location>
</feature>
<dbReference type="Gene3D" id="2.30.30.940">
    <property type="match status" value="1"/>
</dbReference>
<name>A0A0D5ZKG3_9BACT</name>
<gene>
    <name evidence="5" type="ORF">VO56_02900</name>
</gene>
<reference evidence="5 6" key="1">
    <citation type="journal article" date="2015" name="Genome Announc.">
        <title>Complete Genome Sequence of Mycoplasma meleagridis, a Possible Emerging Pathogen in Chickens.</title>
        <authorList>
            <person name="Abolnik C."/>
        </authorList>
    </citation>
    <scope>NUCLEOTIDE SEQUENCE [LARGE SCALE GENOMIC DNA]</scope>
    <source>
        <strain evidence="5 6">B2096 8B</strain>
    </source>
</reference>
<protein>
    <submittedName>
        <fullName evidence="5">Uncharacterized protein</fullName>
    </submittedName>
</protein>
<evidence type="ECO:0000259" key="4">
    <source>
        <dbReference type="Pfam" id="PF18335"/>
    </source>
</evidence>
<organism evidence="6">
    <name type="scientific">Mycoplasmopsis gallinacea</name>
    <dbReference type="NCBI Taxonomy" id="29556"/>
    <lineage>
        <taxon>Bacteria</taxon>
        <taxon>Bacillati</taxon>
        <taxon>Mycoplasmatota</taxon>
        <taxon>Mycoplasmoidales</taxon>
        <taxon>Metamycoplasmataceae</taxon>
        <taxon>Mycoplasmopsis</taxon>
    </lineage>
</organism>
<dbReference type="Pfam" id="PF18335">
    <property type="entry name" value="SH3_13"/>
    <property type="match status" value="1"/>
</dbReference>
<dbReference type="PATRIC" id="fig|29556.3.peg.574"/>
<dbReference type="PANTHER" id="PTHR43788">
    <property type="entry name" value="DNA2/NAM7 HELICASE FAMILY MEMBER"/>
    <property type="match status" value="1"/>
</dbReference>
<dbReference type="GO" id="GO:0003678">
    <property type="term" value="F:DNA helicase activity"/>
    <property type="evidence" value="ECO:0007669"/>
    <property type="project" value="UniProtKB-ARBA"/>
</dbReference>
<evidence type="ECO:0000256" key="1">
    <source>
        <dbReference type="ARBA" id="ARBA00022741"/>
    </source>
</evidence>
<dbReference type="HOGENOM" id="CLU_007524_0_1_14"/>
<dbReference type="CDD" id="cd17933">
    <property type="entry name" value="DEXSc_RecD-like"/>
    <property type="match status" value="1"/>
</dbReference>
<evidence type="ECO:0000313" key="5">
    <source>
        <dbReference type="EMBL" id="AKA50169.1"/>
    </source>
</evidence>
<keyword evidence="2" id="KW-0067">ATP-binding</keyword>
<accession>A0A0D5ZKG3</accession>
<keyword evidence="1" id="KW-0547">Nucleotide-binding</keyword>
<dbReference type="InterPro" id="IPR027785">
    <property type="entry name" value="UvrD-like_helicase_C"/>
</dbReference>
<feature type="domain" description="UvrD-like helicase C-terminal" evidence="3">
    <location>
        <begin position="650"/>
        <end position="697"/>
    </location>
</feature>
<dbReference type="KEGG" id="mgb:VO56_02900"/>
<dbReference type="AlphaFoldDB" id="A0A0D5ZKG3"/>
<dbReference type="Gene3D" id="3.40.50.300">
    <property type="entry name" value="P-loop containing nucleotide triphosphate hydrolases"/>
    <property type="match status" value="2"/>
</dbReference>
<evidence type="ECO:0000256" key="2">
    <source>
        <dbReference type="ARBA" id="ARBA00022840"/>
    </source>
</evidence>